<evidence type="ECO:0000313" key="3">
    <source>
        <dbReference type="Proteomes" id="UP000554837"/>
    </source>
</evidence>
<reference evidence="2 3" key="1">
    <citation type="submission" date="2020-08" db="EMBL/GenBank/DDBJ databases">
        <title>Genomic Encyclopedia of Type Strains, Phase IV (KMG-IV): sequencing the most valuable type-strain genomes for metagenomic binning, comparative biology and taxonomic classification.</title>
        <authorList>
            <person name="Goeker M."/>
        </authorList>
    </citation>
    <scope>NUCLEOTIDE SEQUENCE [LARGE SCALE GENOMIC DNA]</scope>
    <source>
        <strain evidence="2 3">DSM 23958</strain>
    </source>
</reference>
<accession>A0A840S7Q7</accession>
<comment type="caution">
    <text evidence="2">The sequence shown here is derived from an EMBL/GenBank/DDBJ whole genome shotgun (WGS) entry which is preliminary data.</text>
</comment>
<organism evidence="2 3">
    <name type="scientific">Inhella inkyongensis</name>
    <dbReference type="NCBI Taxonomy" id="392593"/>
    <lineage>
        <taxon>Bacteria</taxon>
        <taxon>Pseudomonadati</taxon>
        <taxon>Pseudomonadota</taxon>
        <taxon>Betaproteobacteria</taxon>
        <taxon>Burkholderiales</taxon>
        <taxon>Sphaerotilaceae</taxon>
        <taxon>Inhella</taxon>
    </lineage>
</organism>
<dbReference type="RefSeq" id="WP_138855221.1">
    <property type="nucleotide sequence ID" value="NZ_CP040709.1"/>
</dbReference>
<evidence type="ECO:0000256" key="1">
    <source>
        <dbReference type="SAM" id="SignalP"/>
    </source>
</evidence>
<dbReference type="AlphaFoldDB" id="A0A840S7Q7"/>
<dbReference type="OrthoDB" id="8703681at2"/>
<evidence type="ECO:0000313" key="2">
    <source>
        <dbReference type="EMBL" id="MBB5205703.1"/>
    </source>
</evidence>
<dbReference type="PROSITE" id="PS51257">
    <property type="entry name" value="PROKAR_LIPOPROTEIN"/>
    <property type="match status" value="1"/>
</dbReference>
<keyword evidence="1" id="KW-0732">Signal</keyword>
<proteinExistence type="predicted"/>
<feature type="signal peptide" evidence="1">
    <location>
        <begin position="1"/>
        <end position="21"/>
    </location>
</feature>
<name>A0A840S7Q7_9BURK</name>
<feature type="chain" id="PRO_5032886600" evidence="1">
    <location>
        <begin position="22"/>
        <end position="137"/>
    </location>
</feature>
<gene>
    <name evidence="2" type="ORF">HNQ51_003030</name>
</gene>
<dbReference type="EMBL" id="JACHHO010000005">
    <property type="protein sequence ID" value="MBB5205703.1"/>
    <property type="molecule type" value="Genomic_DNA"/>
</dbReference>
<dbReference type="Proteomes" id="UP000554837">
    <property type="component" value="Unassembled WGS sequence"/>
</dbReference>
<sequence>MKRMNRALLAALLTHALAACAHPPPALTPPAAAAPGAEIERARAELMQAVGEPRCSADTQCRSLGVGARPCGGPQSYVAVSTLNTDAAVLERLALRHRELVRAEQRQSGRVGTCQVLPDPGAQCGAAGLCVLGSVTR</sequence>
<keyword evidence="3" id="KW-1185">Reference proteome</keyword>
<protein>
    <submittedName>
        <fullName evidence="2">Putative small lipoprotein YifL</fullName>
    </submittedName>
</protein>
<keyword evidence="2" id="KW-0449">Lipoprotein</keyword>